<dbReference type="Proteomes" id="UP000006073">
    <property type="component" value="Unassembled WGS sequence"/>
</dbReference>
<comment type="caution">
    <text evidence="2">The sequence shown here is derived from an EMBL/GenBank/DDBJ whole genome shotgun (WGS) entry which is preliminary data.</text>
</comment>
<dbReference type="PANTHER" id="PTHR33706:SF1">
    <property type="entry name" value="TPR REPEAT PROTEIN"/>
    <property type="match status" value="1"/>
</dbReference>
<dbReference type="Gene3D" id="3.90.930.1">
    <property type="match status" value="1"/>
</dbReference>
<sequence length="462" mass="53160">MKNLLLIIAFFISFSLAAQQHGDGFVRMYYGTNKLVGEGTLMDGKKEGKWKIYLRKNLDSPFFKEEETFELAHEKDFLKNFITHPPIRVITFKNDVPHGPFESFYLTGKLESFAIFNEGVLDGEFQELSEFGKPLKTGRFLDGKMHRHWKNYYPDGRLKSEENYFMGVRIGEWKKYHLNGQLQELITYIQHKPHGEYKLFFPNGKVKVKGEFEHGVQVGEWKEYFENGNLATIGNFENGMEEGMWEVYDPEGRVLTMGAYSEGEKVGAWTEITEIHPEILRRGHYDENLKSGSWKLITKAGDVLQEEMYENGRLVAFSPFRALNGERLEAGNFENGSGSRVYYHPIGYKIAWGQLQDGLQQGVWQYFHPNSEQVAKVGRFDQGLEEGDWKFYTIKGSLLREESFMNGVALSDDNVLEGSSGMLGPMDLFPNANSDTAMRQNGMQLFRPDAWHRFNGASRGLR</sequence>
<accession>S2CZ52</accession>
<dbReference type="InterPro" id="IPR011652">
    <property type="entry name" value="MORN_2"/>
</dbReference>
<dbReference type="RefSeq" id="WP_009032751.1">
    <property type="nucleotide sequence ID" value="NZ_ALWO02000052.1"/>
</dbReference>
<gene>
    <name evidence="2" type="ORF">A33Q_4525</name>
</gene>
<feature type="chain" id="PRO_5004495948" evidence="1">
    <location>
        <begin position="18"/>
        <end position="462"/>
    </location>
</feature>
<keyword evidence="1" id="KW-0732">Signal</keyword>
<dbReference type="AlphaFoldDB" id="S2CZ52"/>
<dbReference type="OrthoDB" id="819081at2"/>
<keyword evidence="3" id="KW-1185">Reference proteome</keyword>
<proteinExistence type="predicted"/>
<evidence type="ECO:0000313" key="3">
    <source>
        <dbReference type="Proteomes" id="UP000006073"/>
    </source>
</evidence>
<dbReference type="STRING" id="1189612.A33Q_4525"/>
<dbReference type="Pfam" id="PF07661">
    <property type="entry name" value="MORN_2"/>
    <property type="match status" value="4"/>
</dbReference>
<protein>
    <submittedName>
        <fullName evidence="2">Exported 24-amino acid repeat protein</fullName>
    </submittedName>
</protein>
<dbReference type="EMBL" id="ALWO02000052">
    <property type="protein sequence ID" value="EOZ92432.1"/>
    <property type="molecule type" value="Genomic_DNA"/>
</dbReference>
<dbReference type="eggNOG" id="COG2849">
    <property type="taxonomic scope" value="Bacteria"/>
</dbReference>
<dbReference type="PANTHER" id="PTHR33706">
    <property type="entry name" value="MORN VARIANT REPEAT PROTEIN"/>
    <property type="match status" value="1"/>
</dbReference>
<dbReference type="SUPFAM" id="SSF82185">
    <property type="entry name" value="Histone H3 K4-specific methyltransferase SET7/9 N-terminal domain"/>
    <property type="match status" value="3"/>
</dbReference>
<name>S2CZ52_INDAL</name>
<feature type="signal peptide" evidence="1">
    <location>
        <begin position="1"/>
        <end position="17"/>
    </location>
</feature>
<evidence type="ECO:0000313" key="2">
    <source>
        <dbReference type="EMBL" id="EOZ92432.1"/>
    </source>
</evidence>
<organism evidence="2 3">
    <name type="scientific">Indibacter alkaliphilus (strain CCUG 57479 / KCTC 22604 / LW1)</name>
    <dbReference type="NCBI Taxonomy" id="1189612"/>
    <lineage>
        <taxon>Bacteria</taxon>
        <taxon>Pseudomonadati</taxon>
        <taxon>Bacteroidota</taxon>
        <taxon>Cytophagia</taxon>
        <taxon>Cytophagales</taxon>
        <taxon>Cyclobacteriaceae</taxon>
    </lineage>
</organism>
<evidence type="ECO:0000256" key="1">
    <source>
        <dbReference type="SAM" id="SignalP"/>
    </source>
</evidence>
<reference evidence="2 3" key="1">
    <citation type="journal article" date="2013" name="Genome Announc.">
        <title>Draft Genome Sequence of Indibacter alkaliphilus Strain LW1T, Isolated from Lonar Lake, a Haloalkaline Lake in the Buldana District of Maharashtra, India.</title>
        <authorList>
            <person name="Singh A."/>
            <person name="Kumar Jangir P."/>
            <person name="Sharma R."/>
            <person name="Singh A."/>
            <person name="Kumar Pinnaka A."/>
            <person name="Shivaji S."/>
        </authorList>
    </citation>
    <scope>NUCLEOTIDE SEQUENCE [LARGE SCALE GENOMIC DNA]</scope>
    <source>
        <strain evidence="3">CCUG 57479 / KCTC 22604 / LW1</strain>
    </source>
</reference>
<dbReference type="Gene3D" id="2.20.110.10">
    <property type="entry name" value="Histone H3 K4-specific methyltransferase SET7/9 N-terminal domain"/>
    <property type="match status" value="2"/>
</dbReference>